<dbReference type="GO" id="GO:0006508">
    <property type="term" value="P:proteolysis"/>
    <property type="evidence" value="ECO:0007669"/>
    <property type="project" value="UniProtKB-KW"/>
</dbReference>
<evidence type="ECO:0000256" key="2">
    <source>
        <dbReference type="ARBA" id="ARBA00022670"/>
    </source>
</evidence>
<dbReference type="InterPro" id="IPR038765">
    <property type="entry name" value="Papain-like_cys_pep_sf"/>
</dbReference>
<proteinExistence type="inferred from homology"/>
<evidence type="ECO:0000256" key="3">
    <source>
        <dbReference type="ARBA" id="ARBA00022801"/>
    </source>
</evidence>
<sequence length="153" mass="16970">MISGKDIVTNARTWLGTKYHHQGRLKRSYASNGGVDCIGLIMGIATELRLVGADGKLLVEFDKTSYSPHPDGVRLKQFLDLHLKTIDTNQIKLGDVLLFKLFSHPQHVGIASNYFSGGIGIIHCYSGSGQVVEHYLSAAWQKMLVAAYRFSYQ</sequence>
<dbReference type="GO" id="GO:0008234">
    <property type="term" value="F:cysteine-type peptidase activity"/>
    <property type="evidence" value="ECO:0007669"/>
    <property type="project" value="UniProtKB-KW"/>
</dbReference>
<keyword evidence="4" id="KW-0788">Thiol protease</keyword>
<evidence type="ECO:0000256" key="1">
    <source>
        <dbReference type="ARBA" id="ARBA00007074"/>
    </source>
</evidence>
<dbReference type="EMBL" id="AP029170">
    <property type="protein sequence ID" value="BFD46378.1"/>
    <property type="molecule type" value="Genomic_DNA"/>
</dbReference>
<evidence type="ECO:0000259" key="5">
    <source>
        <dbReference type="PROSITE" id="PS51935"/>
    </source>
</evidence>
<evidence type="ECO:0000256" key="4">
    <source>
        <dbReference type="ARBA" id="ARBA00022807"/>
    </source>
</evidence>
<dbReference type="Pfam" id="PF00877">
    <property type="entry name" value="NLPC_P60"/>
    <property type="match status" value="1"/>
</dbReference>
<organism evidence="6">
    <name type="scientific">Candidatus Tisiphia endosymbiont of Sergentomyia squamirostris</name>
    <dbReference type="NCBI Taxonomy" id="3113639"/>
    <lineage>
        <taxon>Bacteria</taxon>
        <taxon>Pseudomonadati</taxon>
        <taxon>Pseudomonadota</taxon>
        <taxon>Alphaproteobacteria</taxon>
        <taxon>Rickettsiales</taxon>
        <taxon>Rickettsiaceae</taxon>
        <taxon>Rickettsieae</taxon>
        <taxon>Candidatus Tisiphia</taxon>
    </lineage>
</organism>
<dbReference type="AlphaFoldDB" id="A0AAT9G955"/>
<name>A0AAT9G955_9RICK</name>
<dbReference type="Gene3D" id="3.90.1720.10">
    <property type="entry name" value="endopeptidase domain like (from Nostoc punctiforme)"/>
    <property type="match status" value="1"/>
</dbReference>
<protein>
    <recommendedName>
        <fullName evidence="5">NlpC/P60 domain-containing protein</fullName>
    </recommendedName>
</protein>
<keyword evidence="3" id="KW-0378">Hydrolase</keyword>
<comment type="similarity">
    <text evidence="1">Belongs to the peptidase C40 family.</text>
</comment>
<dbReference type="PROSITE" id="PS51935">
    <property type="entry name" value="NLPC_P60"/>
    <property type="match status" value="1"/>
</dbReference>
<dbReference type="InterPro" id="IPR000064">
    <property type="entry name" value="NLP_P60_dom"/>
</dbReference>
<feature type="domain" description="NlpC/P60" evidence="5">
    <location>
        <begin position="1"/>
        <end position="151"/>
    </location>
</feature>
<keyword evidence="2" id="KW-0645">Protease</keyword>
<evidence type="ECO:0000313" key="6">
    <source>
        <dbReference type="EMBL" id="BFD46378.1"/>
    </source>
</evidence>
<accession>A0AAT9G955</accession>
<dbReference type="SUPFAM" id="SSF54001">
    <property type="entry name" value="Cysteine proteinases"/>
    <property type="match status" value="1"/>
</dbReference>
<gene>
    <name evidence="6" type="ORF">DMENIID0002_10240</name>
</gene>
<reference evidence="6" key="1">
    <citation type="submission" date="2024-01" db="EMBL/GenBank/DDBJ databases">
        <title>Sequencing the genomes of a sandfly, Sergentomyia squamirostris, and its two endosymbionts.</title>
        <authorList>
            <person name="Itokawa K."/>
            <person name="Sanjoba C."/>
        </authorList>
    </citation>
    <scope>NUCLEOTIDE SEQUENCE</scope>
    <source>
        <strain evidence="6">RiSSQ</strain>
    </source>
</reference>